<dbReference type="FunFam" id="3.20.19.10:FF:000003">
    <property type="entry name" value="3-isopropylmalate dehydratase small subunit"/>
    <property type="match status" value="1"/>
</dbReference>
<dbReference type="EMBL" id="VJMP01000007">
    <property type="protein sequence ID" value="TRL76917.1"/>
    <property type="molecule type" value="Genomic_DNA"/>
</dbReference>
<dbReference type="InterPro" id="IPR004431">
    <property type="entry name" value="3-IsopropMal_deHydase_ssu"/>
</dbReference>
<keyword evidence="7 10" id="KW-0028">Amino-acid biosynthesis</keyword>
<dbReference type="RefSeq" id="WP_053017507.1">
    <property type="nucleotide sequence ID" value="NZ_CAJCGE010000016.1"/>
</dbReference>
<gene>
    <name evidence="10 12" type="primary">leuD</name>
    <name evidence="12" type="ORF">FNL11_08685</name>
</gene>
<evidence type="ECO:0000256" key="6">
    <source>
        <dbReference type="ARBA" id="ARBA00022430"/>
    </source>
</evidence>
<evidence type="ECO:0000256" key="1">
    <source>
        <dbReference type="ARBA" id="ARBA00000491"/>
    </source>
</evidence>
<evidence type="ECO:0000256" key="9">
    <source>
        <dbReference type="ARBA" id="ARBA00023304"/>
    </source>
</evidence>
<comment type="caution">
    <text evidence="12">The sequence shown here is derived from an EMBL/GenBank/DDBJ whole genome shotgun (WGS) entry which is preliminary data.</text>
</comment>
<dbReference type="AlphaFoldDB" id="A0AB38PC94"/>
<comment type="function">
    <text evidence="2 10">Catalyzes the isomerization between 2-isopropylmalate and 3-isopropylmalate, via the formation of 2-isopropylmaleate.</text>
</comment>
<comment type="subunit">
    <text evidence="5 10">Heterodimer of LeuC and LeuD.</text>
</comment>
<evidence type="ECO:0000256" key="10">
    <source>
        <dbReference type="HAMAP-Rule" id="MF_01031"/>
    </source>
</evidence>
<dbReference type="Gene3D" id="3.20.19.10">
    <property type="entry name" value="Aconitase, domain 4"/>
    <property type="match status" value="1"/>
</dbReference>
<evidence type="ECO:0000313" key="13">
    <source>
        <dbReference type="Proteomes" id="UP000316594"/>
    </source>
</evidence>
<dbReference type="Proteomes" id="UP000316594">
    <property type="component" value="Unassembled WGS sequence"/>
</dbReference>
<evidence type="ECO:0000256" key="5">
    <source>
        <dbReference type="ARBA" id="ARBA00011271"/>
    </source>
</evidence>
<dbReference type="InterPro" id="IPR033940">
    <property type="entry name" value="IPMI_Swivel"/>
</dbReference>
<comment type="catalytic activity">
    <reaction evidence="1 10">
        <text>(2R,3S)-3-isopropylmalate = (2S)-2-isopropylmalate</text>
        <dbReference type="Rhea" id="RHEA:32287"/>
        <dbReference type="ChEBI" id="CHEBI:1178"/>
        <dbReference type="ChEBI" id="CHEBI:35121"/>
        <dbReference type="EC" id="4.2.1.33"/>
    </reaction>
</comment>
<evidence type="ECO:0000256" key="7">
    <source>
        <dbReference type="ARBA" id="ARBA00022605"/>
    </source>
</evidence>
<name>A0AB38PC94_STAHA</name>
<keyword evidence="8 10" id="KW-0456">Lyase</keyword>
<reference evidence="12 13" key="1">
    <citation type="submission" date="2019-07" db="EMBL/GenBank/DDBJ databases">
        <title>Genome Sequencing and Assembly of Staphylococcus haemolyticus SDA2.</title>
        <authorList>
            <person name="Emmons C.B."/>
            <person name="Park C."/>
            <person name="Sevigny J.L."/>
            <person name="Andam C."/>
        </authorList>
    </citation>
    <scope>NUCLEOTIDE SEQUENCE [LARGE SCALE GENOMIC DNA]</scope>
    <source>
        <strain evidence="12 13">SDA2</strain>
    </source>
</reference>
<dbReference type="PANTHER" id="PTHR43345:SF5">
    <property type="entry name" value="3-ISOPROPYLMALATE DEHYDRATASE SMALL SUBUNIT"/>
    <property type="match status" value="1"/>
</dbReference>
<dbReference type="SUPFAM" id="SSF52016">
    <property type="entry name" value="LeuD/IlvD-like"/>
    <property type="match status" value="1"/>
</dbReference>
<dbReference type="PANTHER" id="PTHR43345">
    <property type="entry name" value="3-ISOPROPYLMALATE DEHYDRATASE SMALL SUBUNIT 2-RELATED-RELATED"/>
    <property type="match status" value="1"/>
</dbReference>
<accession>A0AB38PC94</accession>
<keyword evidence="6 10" id="KW-0432">Leucine biosynthesis</keyword>
<evidence type="ECO:0000256" key="4">
    <source>
        <dbReference type="ARBA" id="ARBA00009845"/>
    </source>
</evidence>
<evidence type="ECO:0000313" key="12">
    <source>
        <dbReference type="EMBL" id="TRL76917.1"/>
    </source>
</evidence>
<dbReference type="InterPro" id="IPR050075">
    <property type="entry name" value="LeuD"/>
</dbReference>
<protein>
    <recommendedName>
        <fullName evidence="10">3-isopropylmalate dehydratase small subunit</fullName>
        <ecNumber evidence="10">4.2.1.33</ecNumber>
    </recommendedName>
    <alternativeName>
        <fullName evidence="10">Alpha-IPM isomerase</fullName>
        <shortName evidence="10">IPMI</shortName>
    </alternativeName>
    <alternativeName>
        <fullName evidence="10">Isopropylmalate isomerase</fullName>
    </alternativeName>
</protein>
<dbReference type="Pfam" id="PF00694">
    <property type="entry name" value="Aconitase_C"/>
    <property type="match status" value="1"/>
</dbReference>
<feature type="domain" description="Aconitase A/isopropylmalate dehydratase small subunit swivel" evidence="11">
    <location>
        <begin position="5"/>
        <end position="124"/>
    </location>
</feature>
<dbReference type="NCBIfam" id="TIGR00171">
    <property type="entry name" value="leuD"/>
    <property type="match status" value="1"/>
</dbReference>
<dbReference type="GO" id="GO:0003861">
    <property type="term" value="F:3-isopropylmalate dehydratase activity"/>
    <property type="evidence" value="ECO:0007669"/>
    <property type="project" value="UniProtKB-UniRule"/>
</dbReference>
<evidence type="ECO:0000256" key="2">
    <source>
        <dbReference type="ARBA" id="ARBA00002695"/>
    </source>
</evidence>
<dbReference type="CDD" id="cd01577">
    <property type="entry name" value="IPMI_Swivel"/>
    <property type="match status" value="1"/>
</dbReference>
<dbReference type="EC" id="4.2.1.33" evidence="10"/>
<evidence type="ECO:0000256" key="3">
    <source>
        <dbReference type="ARBA" id="ARBA00004729"/>
    </source>
</evidence>
<dbReference type="GO" id="GO:0009098">
    <property type="term" value="P:L-leucine biosynthetic process"/>
    <property type="evidence" value="ECO:0007669"/>
    <property type="project" value="UniProtKB-UniRule"/>
</dbReference>
<proteinExistence type="inferred from homology"/>
<dbReference type="InterPro" id="IPR000573">
    <property type="entry name" value="AconitaseA/IPMdHydase_ssu_swvl"/>
</dbReference>
<comment type="pathway">
    <text evidence="3 10">Amino-acid biosynthesis; L-leucine biosynthesis; L-leucine from 3-methyl-2-oxobutanoate: step 2/4.</text>
</comment>
<dbReference type="GO" id="GO:0009316">
    <property type="term" value="C:3-isopropylmalate dehydratase complex"/>
    <property type="evidence" value="ECO:0007669"/>
    <property type="project" value="InterPro"/>
</dbReference>
<evidence type="ECO:0000256" key="8">
    <source>
        <dbReference type="ARBA" id="ARBA00023239"/>
    </source>
</evidence>
<sequence length="191" mass="21611">MDIQPITTYTGKVVPLFNDNIDTDQIIPKVHLKRITKSGFGPFAFDEWRYLPDGTNNPDFNPNKPEYSGATILITGDNFGCGSSREHAAWALKDYGFNIIIAGSFSDIFFMNCTKNGMLPITLGENERKYLASQKEITIDLPNQTVSANDKSFNFQIDETWKHKLVNGLDDIAITLEYEDLIEQYENKNKG</sequence>
<keyword evidence="9 10" id="KW-0100">Branched-chain amino acid biosynthesis</keyword>
<comment type="similarity">
    <text evidence="4 10">Belongs to the LeuD family. LeuD type 1 subfamily.</text>
</comment>
<dbReference type="HAMAP" id="MF_01031">
    <property type="entry name" value="LeuD_type1"/>
    <property type="match status" value="1"/>
</dbReference>
<dbReference type="InterPro" id="IPR015928">
    <property type="entry name" value="Aconitase/3IPM_dehydase_swvl"/>
</dbReference>
<dbReference type="NCBIfam" id="NF002458">
    <property type="entry name" value="PRK01641.1"/>
    <property type="match status" value="1"/>
</dbReference>
<evidence type="ECO:0000259" key="11">
    <source>
        <dbReference type="Pfam" id="PF00694"/>
    </source>
</evidence>
<organism evidence="12 13">
    <name type="scientific">Staphylococcus haemolyticus</name>
    <dbReference type="NCBI Taxonomy" id="1283"/>
    <lineage>
        <taxon>Bacteria</taxon>
        <taxon>Bacillati</taxon>
        <taxon>Bacillota</taxon>
        <taxon>Bacilli</taxon>
        <taxon>Bacillales</taxon>
        <taxon>Staphylococcaceae</taxon>
        <taxon>Staphylococcus</taxon>
    </lineage>
</organism>